<accession>A0A3Q3EYV8</accession>
<feature type="compositionally biased region" description="Low complexity" evidence="11">
    <location>
        <begin position="193"/>
        <end position="222"/>
    </location>
</feature>
<protein>
    <submittedName>
        <fullName evidence="14">HIC ZBTB transcriptional repressor 2</fullName>
    </submittedName>
</protein>
<feature type="domain" description="BTB" evidence="12">
    <location>
        <begin position="24"/>
        <end position="87"/>
    </location>
</feature>
<organism evidence="14 15">
    <name type="scientific">Labrus bergylta</name>
    <name type="common">ballan wrasse</name>
    <dbReference type="NCBI Taxonomy" id="56723"/>
    <lineage>
        <taxon>Eukaryota</taxon>
        <taxon>Metazoa</taxon>
        <taxon>Chordata</taxon>
        <taxon>Craniata</taxon>
        <taxon>Vertebrata</taxon>
        <taxon>Euteleostomi</taxon>
        <taxon>Actinopterygii</taxon>
        <taxon>Neopterygii</taxon>
        <taxon>Teleostei</taxon>
        <taxon>Neoteleostei</taxon>
        <taxon>Acanthomorphata</taxon>
        <taxon>Eupercaria</taxon>
        <taxon>Labriformes</taxon>
        <taxon>Labridae</taxon>
        <taxon>Labrus</taxon>
    </lineage>
</organism>
<dbReference type="FunFam" id="3.30.160.60:FF:000100">
    <property type="entry name" value="Zinc finger 45-like"/>
    <property type="match status" value="1"/>
</dbReference>
<feature type="domain" description="C2H2-type" evidence="13">
    <location>
        <begin position="334"/>
        <end position="361"/>
    </location>
</feature>
<dbReference type="PANTHER" id="PTHR46105:SF5">
    <property type="entry name" value="ZINC FINGER AND BTB DOMAIN-CONTAINING PROTEIN 44 ISOFORM X1"/>
    <property type="match status" value="1"/>
</dbReference>
<dbReference type="GeneTree" id="ENSGT00940000159978"/>
<evidence type="ECO:0000256" key="1">
    <source>
        <dbReference type="ARBA" id="ARBA00004123"/>
    </source>
</evidence>
<feature type="region of interest" description="Disordered" evidence="11">
    <location>
        <begin position="190"/>
        <end position="285"/>
    </location>
</feature>
<evidence type="ECO:0000259" key="13">
    <source>
        <dbReference type="PROSITE" id="PS50157"/>
    </source>
</evidence>
<dbReference type="InterPro" id="IPR011333">
    <property type="entry name" value="SKP1/BTB/POZ_sf"/>
</dbReference>
<feature type="compositionally biased region" description="Polar residues" evidence="11">
    <location>
        <begin position="122"/>
        <end position="149"/>
    </location>
</feature>
<keyword evidence="15" id="KW-1185">Reference proteome</keyword>
<evidence type="ECO:0000256" key="3">
    <source>
        <dbReference type="ARBA" id="ARBA00022737"/>
    </source>
</evidence>
<sequence>MERPNYTTQLLLQLNQQRSKGYLCDVIIVVENALFRAHKNVLAACSSYFKYLVLHENLITLNTEMVKPSVFDQVLDFMYTGQLPSSNHFGNQGVSDLLRAASYLQLSELAALCRLKLKTHASSNWHPSTTSSLSTKQHPQVSRSFNSGSLEGRKSPKNGLPRTDLSEEEVFTSTAACRVETGLKATIKDRAGSTYSSLQQSSPRSSTSSSSSSDDLPLNSTSASRNPTLKQWYSAIDSQTAAQKRPRYGGDDCLGGSVGTKGQEVERGEQIGADSSEQEDLERVREEDLGLEKELQKREESGSEDEELKGNKHASYVYHEQPQRFQSSAHDSTYLCIPCGKGFPSSEQLIAHVDSHKTEDAEERRFLDAQENPPSRPAKEEPKPDVTAPRFDCSVCGKIYMDPPRPKPFACDECGMRFTRQYRKMEHMRIHSREKPYQCQLCGVKFTHQRSVIGHLKMHLIANRKTEHF</sequence>
<dbReference type="InParanoid" id="A0A3Q3EYV8"/>
<dbReference type="PANTHER" id="PTHR46105">
    <property type="entry name" value="AGAP004733-PA"/>
    <property type="match status" value="1"/>
</dbReference>
<keyword evidence="8" id="KW-0804">Transcription</keyword>
<dbReference type="PROSITE" id="PS50157">
    <property type="entry name" value="ZINC_FINGER_C2H2_2"/>
    <property type="match status" value="3"/>
</dbReference>
<dbReference type="GO" id="GO:0005634">
    <property type="term" value="C:nucleus"/>
    <property type="evidence" value="ECO:0007669"/>
    <property type="project" value="UniProtKB-SubCell"/>
</dbReference>
<reference evidence="14" key="1">
    <citation type="submission" date="2025-08" db="UniProtKB">
        <authorList>
            <consortium name="Ensembl"/>
        </authorList>
    </citation>
    <scope>IDENTIFICATION</scope>
</reference>
<dbReference type="SMART" id="SM00355">
    <property type="entry name" value="ZnF_C2H2"/>
    <property type="match status" value="3"/>
</dbReference>
<keyword evidence="7" id="KW-0238">DNA-binding</keyword>
<dbReference type="GO" id="GO:0008270">
    <property type="term" value="F:zinc ion binding"/>
    <property type="evidence" value="ECO:0007669"/>
    <property type="project" value="UniProtKB-KW"/>
</dbReference>
<dbReference type="InterPro" id="IPR050457">
    <property type="entry name" value="ZnFinger_BTB_dom_contain"/>
</dbReference>
<keyword evidence="5" id="KW-0862">Zinc</keyword>
<evidence type="ECO:0000256" key="8">
    <source>
        <dbReference type="ARBA" id="ARBA00023163"/>
    </source>
</evidence>
<dbReference type="SUPFAM" id="SSF57667">
    <property type="entry name" value="beta-beta-alpha zinc fingers"/>
    <property type="match status" value="1"/>
</dbReference>
<dbReference type="Gene3D" id="3.30.160.60">
    <property type="entry name" value="Classic Zinc Finger"/>
    <property type="match status" value="3"/>
</dbReference>
<evidence type="ECO:0000313" key="15">
    <source>
        <dbReference type="Proteomes" id="UP000261660"/>
    </source>
</evidence>
<evidence type="ECO:0000256" key="11">
    <source>
        <dbReference type="SAM" id="MobiDB-lite"/>
    </source>
</evidence>
<dbReference type="Pfam" id="PF00651">
    <property type="entry name" value="BTB"/>
    <property type="match status" value="1"/>
</dbReference>
<dbReference type="SUPFAM" id="SSF54695">
    <property type="entry name" value="POZ domain"/>
    <property type="match status" value="1"/>
</dbReference>
<proteinExistence type="predicted"/>
<dbReference type="InterPro" id="IPR036236">
    <property type="entry name" value="Znf_C2H2_sf"/>
</dbReference>
<feature type="compositionally biased region" description="Basic and acidic residues" evidence="11">
    <location>
        <begin position="354"/>
        <end position="368"/>
    </location>
</feature>
<evidence type="ECO:0000256" key="9">
    <source>
        <dbReference type="ARBA" id="ARBA00023242"/>
    </source>
</evidence>
<dbReference type="Pfam" id="PF00096">
    <property type="entry name" value="zf-C2H2"/>
    <property type="match status" value="1"/>
</dbReference>
<dbReference type="GO" id="GO:0000981">
    <property type="term" value="F:DNA-binding transcription factor activity, RNA polymerase II-specific"/>
    <property type="evidence" value="ECO:0007669"/>
    <property type="project" value="TreeGrafter"/>
</dbReference>
<evidence type="ECO:0000259" key="12">
    <source>
        <dbReference type="PROSITE" id="PS50097"/>
    </source>
</evidence>
<dbReference type="PROSITE" id="PS00028">
    <property type="entry name" value="ZINC_FINGER_C2H2_1"/>
    <property type="match status" value="3"/>
</dbReference>
<dbReference type="InterPro" id="IPR013087">
    <property type="entry name" value="Znf_C2H2_type"/>
</dbReference>
<dbReference type="FunFam" id="3.30.710.10:FF:000032">
    <property type="entry name" value="hypermethylated in cancer 2 protein-like"/>
    <property type="match status" value="1"/>
</dbReference>
<feature type="compositionally biased region" description="Polar residues" evidence="11">
    <location>
        <begin position="223"/>
        <end position="242"/>
    </location>
</feature>
<keyword evidence="3" id="KW-0677">Repeat</keyword>
<feature type="domain" description="C2H2-type" evidence="13">
    <location>
        <begin position="409"/>
        <end position="436"/>
    </location>
</feature>
<dbReference type="STRING" id="56723.ENSLBEP00000012544"/>
<evidence type="ECO:0000256" key="7">
    <source>
        <dbReference type="ARBA" id="ARBA00023125"/>
    </source>
</evidence>
<name>A0A3Q3EYV8_9LABR</name>
<keyword evidence="9" id="KW-0539">Nucleus</keyword>
<dbReference type="Ensembl" id="ENSLBET00000013185.1">
    <property type="protein sequence ID" value="ENSLBEP00000012544.1"/>
    <property type="gene ID" value="ENSLBEG00000009617.1"/>
</dbReference>
<evidence type="ECO:0000256" key="10">
    <source>
        <dbReference type="PROSITE-ProRule" id="PRU00042"/>
    </source>
</evidence>
<evidence type="ECO:0000313" key="14">
    <source>
        <dbReference type="Ensembl" id="ENSLBEP00000012544.1"/>
    </source>
</evidence>
<dbReference type="Gene3D" id="3.30.710.10">
    <property type="entry name" value="Potassium Channel Kv1.1, Chain A"/>
    <property type="match status" value="1"/>
</dbReference>
<evidence type="ECO:0000256" key="5">
    <source>
        <dbReference type="ARBA" id="ARBA00022833"/>
    </source>
</evidence>
<keyword evidence="6" id="KW-0805">Transcription regulation</keyword>
<dbReference type="SMART" id="SM00225">
    <property type="entry name" value="BTB"/>
    <property type="match status" value="1"/>
</dbReference>
<dbReference type="Proteomes" id="UP000261660">
    <property type="component" value="Unplaced"/>
</dbReference>
<dbReference type="GO" id="GO:0000978">
    <property type="term" value="F:RNA polymerase II cis-regulatory region sequence-specific DNA binding"/>
    <property type="evidence" value="ECO:0007669"/>
    <property type="project" value="TreeGrafter"/>
</dbReference>
<evidence type="ECO:0000256" key="6">
    <source>
        <dbReference type="ARBA" id="ARBA00023015"/>
    </source>
</evidence>
<keyword evidence="2" id="KW-0479">Metal-binding</keyword>
<reference evidence="14" key="2">
    <citation type="submission" date="2025-09" db="UniProtKB">
        <authorList>
            <consortium name="Ensembl"/>
        </authorList>
    </citation>
    <scope>IDENTIFICATION</scope>
</reference>
<feature type="region of interest" description="Disordered" evidence="11">
    <location>
        <begin position="354"/>
        <end position="386"/>
    </location>
</feature>
<comment type="subcellular location">
    <subcellularLocation>
        <location evidence="1">Nucleus</location>
    </subcellularLocation>
</comment>
<evidence type="ECO:0000256" key="4">
    <source>
        <dbReference type="ARBA" id="ARBA00022771"/>
    </source>
</evidence>
<feature type="region of interest" description="Disordered" evidence="11">
    <location>
        <begin position="122"/>
        <end position="167"/>
    </location>
</feature>
<evidence type="ECO:0000256" key="2">
    <source>
        <dbReference type="ARBA" id="ARBA00022723"/>
    </source>
</evidence>
<keyword evidence="4 10" id="KW-0863">Zinc-finger</keyword>
<dbReference type="AlphaFoldDB" id="A0A3Q3EYV8"/>
<dbReference type="InterPro" id="IPR000210">
    <property type="entry name" value="BTB/POZ_dom"/>
</dbReference>
<dbReference type="PROSITE" id="PS50097">
    <property type="entry name" value="BTB"/>
    <property type="match status" value="1"/>
</dbReference>
<feature type="domain" description="C2H2-type" evidence="13">
    <location>
        <begin position="437"/>
        <end position="459"/>
    </location>
</feature>